<dbReference type="EMBL" id="WUUS01000012">
    <property type="protein sequence ID" value="MXR43019.1"/>
    <property type="molecule type" value="Genomic_DNA"/>
</dbReference>
<proteinExistence type="predicted"/>
<gene>
    <name evidence="1" type="ORF">GRX01_16940</name>
</gene>
<accession>A0A6B0T904</accession>
<reference evidence="1 2" key="1">
    <citation type="submission" date="2019-12" db="EMBL/GenBank/DDBJ databases">
        <title>Isolation and characterization of three novel carbon monoxide-oxidizing members of Halobacteria from salione crusts and soils.</title>
        <authorList>
            <person name="Myers M.R."/>
            <person name="King G.M."/>
        </authorList>
    </citation>
    <scope>NUCLEOTIDE SEQUENCE [LARGE SCALE GENOMIC DNA]</scope>
    <source>
        <strain evidence="1 2">WSA2</strain>
    </source>
</reference>
<keyword evidence="2" id="KW-1185">Reference proteome</keyword>
<dbReference type="OrthoDB" id="359097at2157"/>
<evidence type="ECO:0000313" key="1">
    <source>
        <dbReference type="EMBL" id="MXR43019.1"/>
    </source>
</evidence>
<dbReference type="InterPro" id="IPR021799">
    <property type="entry name" value="PIN-like_prokaryotic"/>
</dbReference>
<name>A0A6B0T904_9EURY</name>
<dbReference type="Proteomes" id="UP000437065">
    <property type="component" value="Unassembled WGS sequence"/>
</dbReference>
<dbReference type="RefSeq" id="WP_159670446.1">
    <property type="nucleotide sequence ID" value="NZ_WUUS01000012.1"/>
</dbReference>
<protein>
    <recommendedName>
        <fullName evidence="3">PIN domain-containing protein</fullName>
    </recommendedName>
</protein>
<evidence type="ECO:0000313" key="2">
    <source>
        <dbReference type="Proteomes" id="UP000437065"/>
    </source>
</evidence>
<dbReference type="PANTHER" id="PTHR39550">
    <property type="entry name" value="SLL0658 PROTEIN"/>
    <property type="match status" value="1"/>
</dbReference>
<organism evidence="1 2">
    <name type="scientific">Halobaculum saliterrae</name>
    <dbReference type="NCBI Taxonomy" id="2073113"/>
    <lineage>
        <taxon>Archaea</taxon>
        <taxon>Methanobacteriati</taxon>
        <taxon>Methanobacteriota</taxon>
        <taxon>Stenosarchaea group</taxon>
        <taxon>Halobacteria</taxon>
        <taxon>Halobacteriales</taxon>
        <taxon>Haloferacaceae</taxon>
        <taxon>Halobaculum</taxon>
    </lineage>
</organism>
<dbReference type="AlphaFoldDB" id="A0A6B0T904"/>
<dbReference type="PANTHER" id="PTHR39550:SF1">
    <property type="entry name" value="SLL0658 PROTEIN"/>
    <property type="match status" value="1"/>
</dbReference>
<comment type="caution">
    <text evidence="1">The sequence shown here is derived from an EMBL/GenBank/DDBJ whole genome shotgun (WGS) entry which is preliminary data.</text>
</comment>
<sequence>MSEPFSRPVVLDATVLSNYASTDSVTWLTTTLDTLQTVPAVRDELEQGREVGYAYLEHALDVLESGRIEIAETAPEQLQQDYPKVQTRLDPGEAEALVAAHTADGTLVTDDGPARSLTTEYDIALTGSIGLLVRGVVRDELTVETADQWLTTWIDEQNYYAPVDSVTAAFPEDFEE</sequence>
<dbReference type="Pfam" id="PF11848">
    <property type="entry name" value="DUF3368"/>
    <property type="match status" value="1"/>
</dbReference>
<evidence type="ECO:0008006" key="3">
    <source>
        <dbReference type="Google" id="ProtNLM"/>
    </source>
</evidence>